<dbReference type="Proteomes" id="UP001596310">
    <property type="component" value="Unassembled WGS sequence"/>
</dbReference>
<protein>
    <submittedName>
        <fullName evidence="1">Uncharacterized protein</fullName>
    </submittedName>
</protein>
<comment type="caution">
    <text evidence="1">The sequence shown here is derived from an EMBL/GenBank/DDBJ whole genome shotgun (WGS) entry which is preliminary data.</text>
</comment>
<dbReference type="RefSeq" id="WP_125600635.1">
    <property type="nucleotide sequence ID" value="NZ_JBHSSM010000019.1"/>
</dbReference>
<evidence type="ECO:0000313" key="2">
    <source>
        <dbReference type="Proteomes" id="UP001596310"/>
    </source>
</evidence>
<organism evidence="1 2">
    <name type="scientific">Lapidilactobacillus achengensis</name>
    <dbReference type="NCBI Taxonomy" id="2486000"/>
    <lineage>
        <taxon>Bacteria</taxon>
        <taxon>Bacillati</taxon>
        <taxon>Bacillota</taxon>
        <taxon>Bacilli</taxon>
        <taxon>Lactobacillales</taxon>
        <taxon>Lactobacillaceae</taxon>
        <taxon>Lapidilactobacillus</taxon>
    </lineage>
</organism>
<name>A0ABW1UPU5_9LACO</name>
<gene>
    <name evidence="1" type="ORF">ACFQHW_08900</name>
</gene>
<dbReference type="EMBL" id="JBHSSM010000019">
    <property type="protein sequence ID" value="MFC6315678.1"/>
    <property type="molecule type" value="Genomic_DNA"/>
</dbReference>
<reference evidence="2" key="1">
    <citation type="journal article" date="2019" name="Int. J. Syst. Evol. Microbiol.">
        <title>The Global Catalogue of Microorganisms (GCM) 10K type strain sequencing project: providing services to taxonomists for standard genome sequencing and annotation.</title>
        <authorList>
            <consortium name="The Broad Institute Genomics Platform"/>
            <consortium name="The Broad Institute Genome Sequencing Center for Infectious Disease"/>
            <person name="Wu L."/>
            <person name="Ma J."/>
        </authorList>
    </citation>
    <scope>NUCLEOTIDE SEQUENCE [LARGE SCALE GENOMIC DNA]</scope>
    <source>
        <strain evidence="2">CCM 8897</strain>
    </source>
</reference>
<accession>A0ABW1UPU5</accession>
<keyword evidence="2" id="KW-1185">Reference proteome</keyword>
<proteinExistence type="predicted"/>
<evidence type="ECO:0000313" key="1">
    <source>
        <dbReference type="EMBL" id="MFC6315678.1"/>
    </source>
</evidence>
<sequence>MENELTHTDLKDNETGHAFLSFYLELFRQNEMDLLTTFDQSNQIPETNHFLKQAPYPTREAILTALFTNRHTELATLRKAIVAQYPETAAYQTTTDWHDWYHRVIDQVAQRTSRD</sequence>